<evidence type="ECO:0000313" key="5">
    <source>
        <dbReference type="Proteomes" id="UP001056384"/>
    </source>
</evidence>
<accession>A0A9Q9EIP5</accession>
<comment type="subcellular location">
    <subcellularLocation>
        <location evidence="1">Nucleus</location>
    </subcellularLocation>
</comment>
<protein>
    <recommendedName>
        <fullName evidence="3">Xylanolytic transcriptional activator regulatory domain-containing protein</fullName>
    </recommendedName>
</protein>
<gene>
    <name evidence="4" type="ORF">Slin15195_G046330</name>
</gene>
<dbReference type="InterPro" id="IPR050613">
    <property type="entry name" value="Sec_Metabolite_Reg"/>
</dbReference>
<dbReference type="AlphaFoldDB" id="A0A9Q9EIP5"/>
<feature type="domain" description="Xylanolytic transcriptional activator regulatory" evidence="3">
    <location>
        <begin position="276"/>
        <end position="350"/>
    </location>
</feature>
<keyword evidence="2" id="KW-0539">Nucleus</keyword>
<dbReference type="CDD" id="cd12148">
    <property type="entry name" value="fungal_TF_MHR"/>
    <property type="match status" value="1"/>
</dbReference>
<proteinExistence type="predicted"/>
<dbReference type="GO" id="GO:0005634">
    <property type="term" value="C:nucleus"/>
    <property type="evidence" value="ECO:0007669"/>
    <property type="project" value="UniProtKB-SubCell"/>
</dbReference>
<dbReference type="GO" id="GO:0003677">
    <property type="term" value="F:DNA binding"/>
    <property type="evidence" value="ECO:0007669"/>
    <property type="project" value="InterPro"/>
</dbReference>
<organism evidence="4 5">
    <name type="scientific">Septoria linicola</name>
    <dbReference type="NCBI Taxonomy" id="215465"/>
    <lineage>
        <taxon>Eukaryota</taxon>
        <taxon>Fungi</taxon>
        <taxon>Dikarya</taxon>
        <taxon>Ascomycota</taxon>
        <taxon>Pezizomycotina</taxon>
        <taxon>Dothideomycetes</taxon>
        <taxon>Dothideomycetidae</taxon>
        <taxon>Mycosphaerellales</taxon>
        <taxon>Mycosphaerellaceae</taxon>
        <taxon>Septoria</taxon>
    </lineage>
</organism>
<dbReference type="Proteomes" id="UP001056384">
    <property type="component" value="Chromosome 3"/>
</dbReference>
<dbReference type="EMBL" id="CP099420">
    <property type="protein sequence ID" value="USW51314.1"/>
    <property type="molecule type" value="Genomic_DNA"/>
</dbReference>
<dbReference type="GO" id="GO:0008270">
    <property type="term" value="F:zinc ion binding"/>
    <property type="evidence" value="ECO:0007669"/>
    <property type="project" value="InterPro"/>
</dbReference>
<evidence type="ECO:0000256" key="1">
    <source>
        <dbReference type="ARBA" id="ARBA00004123"/>
    </source>
</evidence>
<keyword evidence="5" id="KW-1185">Reference proteome</keyword>
<reference evidence="4" key="1">
    <citation type="submission" date="2022-06" db="EMBL/GenBank/DDBJ databases">
        <title>Complete genome sequences of two strains of the flax pathogen Septoria linicola.</title>
        <authorList>
            <person name="Lapalu N."/>
            <person name="Simon A."/>
            <person name="Demenou B."/>
            <person name="Paumier D."/>
            <person name="Guillot M.-P."/>
            <person name="Gout L."/>
            <person name="Valade R."/>
        </authorList>
    </citation>
    <scope>NUCLEOTIDE SEQUENCE</scope>
    <source>
        <strain evidence="4">SE15195</strain>
    </source>
</reference>
<evidence type="ECO:0000313" key="4">
    <source>
        <dbReference type="EMBL" id="USW51314.1"/>
    </source>
</evidence>
<sequence length="648" mass="72850">MTVEQMSLSNASNFHVAEQRHVAITRPLVRAESVPPPERLQGILSVPSAGILMNSSAAGRSVGYLGGTSSSAFVAELNDNLGIDTPATLNEPHTEHLSDDYLQKGAKVLTFFQNFPKIREFIEKLLTKCDSFLMYYPIYRIWFDDMVPIFENASHSSDVLGLAAQVWCNTQHLLPCTRQMSAQEWARAATGSNLRWETLGVILTEIGFRAAFLPTWDPIFKGGYDRKKTMHTALELVTVCIDLCKRCGSRNELLVCLMYGRMLLISIQKGDTSSEVWTSFSEVCDTAVLLGLHLELPANADVPFFLRELRLRIFNVVYSMDKFLATFLGRPPRASFRYSVVREPHDLTDLEVCSDSVDLQKRLDELATTGGWSTTGTVARATWRKAWTKRHILREEILEIVIGPHIADIAARVEYIRVREQDALASMPEFCRLNPEQLMEDLKRDPTLEMPTRGVPWRPMDVLSFLGAHFGRAHAEFLLERAVVNKTYCDPSRLIATAKSLLSLILKANTLRDFLIEFQLDLTDSLAFYAVPAAGVLAIEMLQRDRLNDPNDDFPRSEVLQQLSVLVPALEAVRPEEGNYPLCAMGVNAIKKVLDKLLSKPPRRAVDLDVGHMELRDAQLGVNMGNDADFLQWLGNLDFDTTGWFLAQ</sequence>
<dbReference type="PANTHER" id="PTHR31001:SF40">
    <property type="entry name" value="ZN(II)2CYS6 TRANSCRIPTION FACTOR (EUROFUNG)"/>
    <property type="match status" value="1"/>
</dbReference>
<dbReference type="InterPro" id="IPR007219">
    <property type="entry name" value="XnlR_reg_dom"/>
</dbReference>
<name>A0A9Q9EIP5_9PEZI</name>
<dbReference type="PANTHER" id="PTHR31001">
    <property type="entry name" value="UNCHARACTERIZED TRANSCRIPTIONAL REGULATORY PROTEIN"/>
    <property type="match status" value="1"/>
</dbReference>
<evidence type="ECO:0000256" key="2">
    <source>
        <dbReference type="ARBA" id="ARBA00023242"/>
    </source>
</evidence>
<dbReference type="GO" id="GO:0006351">
    <property type="term" value="P:DNA-templated transcription"/>
    <property type="evidence" value="ECO:0007669"/>
    <property type="project" value="InterPro"/>
</dbReference>
<dbReference type="OrthoDB" id="4898680at2759"/>
<evidence type="ECO:0000259" key="3">
    <source>
        <dbReference type="SMART" id="SM00906"/>
    </source>
</evidence>
<dbReference type="SMART" id="SM00906">
    <property type="entry name" value="Fungal_trans"/>
    <property type="match status" value="1"/>
</dbReference>